<evidence type="ECO:0000313" key="5">
    <source>
        <dbReference type="Proteomes" id="UP000016932"/>
    </source>
</evidence>
<dbReference type="Pfam" id="PF23658">
    <property type="entry name" value="PDZ_CPAF_rel"/>
    <property type="match status" value="1"/>
</dbReference>
<evidence type="ECO:0000259" key="2">
    <source>
        <dbReference type="Pfam" id="PF03572"/>
    </source>
</evidence>
<dbReference type="STRING" id="383855.M2ZEV4"/>
<dbReference type="Gene3D" id="3.90.226.10">
    <property type="entry name" value="2-enoyl-CoA Hydratase, Chain A, domain 1"/>
    <property type="match status" value="1"/>
</dbReference>
<dbReference type="RefSeq" id="XP_007931272.1">
    <property type="nucleotide sequence ID" value="XM_007933081.1"/>
</dbReference>
<gene>
    <name evidence="4" type="ORF">MYCFIDRAFT_44917</name>
</gene>
<dbReference type="InterPro" id="IPR029045">
    <property type="entry name" value="ClpP/crotonase-like_dom_sf"/>
</dbReference>
<dbReference type="PANTHER" id="PTHR37049:SF4">
    <property type="entry name" value="RHODANESE DOMAIN-CONTAINING PROTEIN"/>
    <property type="match status" value="1"/>
</dbReference>
<evidence type="ECO:0000259" key="3">
    <source>
        <dbReference type="Pfam" id="PF23658"/>
    </source>
</evidence>
<dbReference type="InterPro" id="IPR056186">
    <property type="entry name" value="PDZ_CPAF-rel"/>
</dbReference>
<dbReference type="EMBL" id="KB446564">
    <property type="protein sequence ID" value="EME77659.1"/>
    <property type="molecule type" value="Genomic_DNA"/>
</dbReference>
<dbReference type="AlphaFoldDB" id="M2ZEV4"/>
<dbReference type="PANTHER" id="PTHR37049">
    <property type="entry name" value="PEPTIDASE S41 FAMILY PROTEIN"/>
    <property type="match status" value="1"/>
</dbReference>
<evidence type="ECO:0000256" key="1">
    <source>
        <dbReference type="SAM" id="MobiDB-lite"/>
    </source>
</evidence>
<evidence type="ECO:0000313" key="4">
    <source>
        <dbReference type="EMBL" id="EME77659.1"/>
    </source>
</evidence>
<feature type="region of interest" description="Disordered" evidence="1">
    <location>
        <begin position="268"/>
        <end position="305"/>
    </location>
</feature>
<feature type="non-terminal residue" evidence="4">
    <location>
        <position position="721"/>
    </location>
</feature>
<dbReference type="KEGG" id="pfj:MYCFIDRAFT_44917"/>
<dbReference type="Proteomes" id="UP000016932">
    <property type="component" value="Unassembled WGS sequence"/>
</dbReference>
<dbReference type="eggNOG" id="ENOG502S18W">
    <property type="taxonomic scope" value="Eukaryota"/>
</dbReference>
<dbReference type="VEuPathDB" id="FungiDB:MYCFIDRAFT_44917"/>
<feature type="domain" description="Tail specific protease" evidence="2">
    <location>
        <begin position="349"/>
        <end position="531"/>
    </location>
</feature>
<dbReference type="GO" id="GO:0008236">
    <property type="term" value="F:serine-type peptidase activity"/>
    <property type="evidence" value="ECO:0007669"/>
    <property type="project" value="InterPro"/>
</dbReference>
<keyword evidence="5" id="KW-1185">Reference proteome</keyword>
<dbReference type="InterPro" id="IPR005151">
    <property type="entry name" value="Tail-specific_protease"/>
</dbReference>
<dbReference type="OrthoDB" id="27214at2759"/>
<reference evidence="4 5" key="1">
    <citation type="journal article" date="2012" name="PLoS Pathog.">
        <title>Diverse lifestyles and strategies of plant pathogenesis encoded in the genomes of eighteen Dothideomycetes fungi.</title>
        <authorList>
            <person name="Ohm R.A."/>
            <person name="Feau N."/>
            <person name="Henrissat B."/>
            <person name="Schoch C.L."/>
            <person name="Horwitz B.A."/>
            <person name="Barry K.W."/>
            <person name="Condon B.J."/>
            <person name="Copeland A.C."/>
            <person name="Dhillon B."/>
            <person name="Glaser F."/>
            <person name="Hesse C.N."/>
            <person name="Kosti I."/>
            <person name="LaButti K."/>
            <person name="Lindquist E.A."/>
            <person name="Lucas S."/>
            <person name="Salamov A.A."/>
            <person name="Bradshaw R.E."/>
            <person name="Ciuffetti L."/>
            <person name="Hamelin R.C."/>
            <person name="Kema G.H.J."/>
            <person name="Lawrence C."/>
            <person name="Scott J.A."/>
            <person name="Spatafora J.W."/>
            <person name="Turgeon B.G."/>
            <person name="de Wit P.J.G.M."/>
            <person name="Zhong S."/>
            <person name="Goodwin S.B."/>
            <person name="Grigoriev I.V."/>
        </authorList>
    </citation>
    <scope>NUCLEOTIDE SEQUENCE [LARGE SCALE GENOMIC DNA]</scope>
    <source>
        <strain evidence="4 5">CIRAD86</strain>
    </source>
</reference>
<feature type="compositionally biased region" description="Low complexity" evidence="1">
    <location>
        <begin position="268"/>
        <end position="298"/>
    </location>
</feature>
<dbReference type="GeneID" id="19339610"/>
<name>M2ZEV4_PSEFD</name>
<dbReference type="HOGENOM" id="CLU_014251_1_1_1"/>
<proteinExistence type="predicted"/>
<dbReference type="GO" id="GO:0006508">
    <property type="term" value="P:proteolysis"/>
    <property type="evidence" value="ECO:0007669"/>
    <property type="project" value="InterPro"/>
</dbReference>
<protein>
    <submittedName>
        <fullName evidence="4">Uncharacterized protein</fullName>
    </submittedName>
</protein>
<organism evidence="4 5">
    <name type="scientific">Pseudocercospora fijiensis (strain CIRAD86)</name>
    <name type="common">Black leaf streak disease fungus</name>
    <name type="synonym">Mycosphaerella fijiensis</name>
    <dbReference type="NCBI Taxonomy" id="383855"/>
    <lineage>
        <taxon>Eukaryota</taxon>
        <taxon>Fungi</taxon>
        <taxon>Dikarya</taxon>
        <taxon>Ascomycota</taxon>
        <taxon>Pezizomycotina</taxon>
        <taxon>Dothideomycetes</taxon>
        <taxon>Dothideomycetidae</taxon>
        <taxon>Mycosphaerellales</taxon>
        <taxon>Mycosphaerellaceae</taxon>
        <taxon>Pseudocercospora</taxon>
    </lineage>
</organism>
<dbReference type="SUPFAM" id="SSF52096">
    <property type="entry name" value="ClpP/crotonase"/>
    <property type="match status" value="1"/>
</dbReference>
<feature type="domain" description="CPAF-like PDZ" evidence="3">
    <location>
        <begin position="110"/>
        <end position="239"/>
    </location>
</feature>
<sequence length="721" mass="80279">VPAALAYECITSVKYNQSAAVAFLDSLRPYLEWQSTIQWLKDPPQEYAQKIQPPYDFWSEFNRIYAKASGQSYDTYANEHEFGFDLYRAFQKSHDGHFYILPDSVGYIFSFFRTTPLVSVSDDGETVPQIYVFSDVLECTAGNASYTPSPITHIDGRDSQDFLLEWSQYGSLQDRDALWNNMFYLLQAVSLGSKGTGLGTFAGGGRGRWIYPGPTTTLKFKNGTEIVNQNFARVLQEFNNITSPADVYSNFFAVKEGDVQNAYQLAAPAPSTTESPTSTTSATSSTSTTAAATPVAAPGYPKPVVRQQKNANGGYYIEEEDYKDVAVLSVASFVSAITDEKPFQSINTYFLEKAANGNKTKLIIDVSANGGGTVLQAYDLFKQLFPALLPYGANRFRAHEALDFVGQEVSHFSDLIGNRSELSNQTIKDLQSTVFDYHTDADVNYTAFTSWPDKYSPLKLGPAQDTFTGLIRWNMSDVLTVESSGGIVVSGYLNRTNITKQHFEAENIVILTDGYCASTCTIFSELMRQQAGVRTINLGGRPNKDITQAIGGVKGTNNFEYDYVLEAAVVVPFMYKYIHSEEFYNNSVLAKYNTLPMFRALGPGINVRDGYRQNDTSNIPLQFQYEPADCRIYYTPAMAVDQTAVWKTVADTAWRGADHCIAGSMKKAPAYGGNPPKRDLRKRQQHQVRSDLDINEHHLALREVWTDRFGDTHGGSGFMRP</sequence>
<dbReference type="Pfam" id="PF03572">
    <property type="entry name" value="Peptidase_S41"/>
    <property type="match status" value="1"/>
</dbReference>
<accession>M2ZEV4</accession>
<dbReference type="InterPro" id="IPR052766">
    <property type="entry name" value="S41A_metabolite_peptidase"/>
</dbReference>